<dbReference type="InterPro" id="IPR003961">
    <property type="entry name" value="FN3_dom"/>
</dbReference>
<dbReference type="CDD" id="cd00063">
    <property type="entry name" value="FN3"/>
    <property type="match status" value="1"/>
</dbReference>
<dbReference type="PROSITE" id="PS50853">
    <property type="entry name" value="FN3"/>
    <property type="match status" value="1"/>
</dbReference>
<gene>
    <name evidence="2" type="ORF">SAC12_022</name>
</gene>
<evidence type="ECO:0000313" key="2">
    <source>
        <dbReference type="EMBL" id="ALY06844.1"/>
    </source>
</evidence>
<name>A0A1I9KKT0_9CAUD</name>
<dbReference type="Proteomes" id="UP000223158">
    <property type="component" value="Segment"/>
</dbReference>
<accession>A0A1I9KKT0</accession>
<dbReference type="SUPFAM" id="SSF49265">
    <property type="entry name" value="Fibronectin type III"/>
    <property type="match status" value="1"/>
</dbReference>
<protein>
    <recommendedName>
        <fullName evidence="1">Fibronectin type-III domain-containing protein</fullName>
    </recommendedName>
</protein>
<keyword evidence="3" id="KW-1185">Reference proteome</keyword>
<reference evidence="2 3" key="1">
    <citation type="submission" date="2015-11" db="EMBL/GenBank/DDBJ databases">
        <title>Lactobacillus brevis bacteriophage SA-C12: a mosaic Myoviridae member.</title>
        <authorList>
            <person name="Mahony J."/>
        </authorList>
    </citation>
    <scope>NUCLEOTIDE SEQUENCE [LARGE SCALE GENOMIC DNA]</scope>
</reference>
<proteinExistence type="predicted"/>
<sequence length="149" mass="15272">MFLANFDVYDNAGAKKIDNQPSPVTITGLKPNTKVSGYQIAYAGASEKTTISDFTTLDKVPSAPTATLTAGSGKIDVTLVDGENTGSAITDRVVYWTDGTNNGTVDLKTSLTGSITGLTAGTEYTVQATVKNGAGESAKSEAVKATPTA</sequence>
<evidence type="ECO:0000313" key="3">
    <source>
        <dbReference type="Proteomes" id="UP000223158"/>
    </source>
</evidence>
<dbReference type="Gene3D" id="2.60.40.10">
    <property type="entry name" value="Immunoglobulins"/>
    <property type="match status" value="1"/>
</dbReference>
<dbReference type="InterPro" id="IPR036116">
    <property type="entry name" value="FN3_sf"/>
</dbReference>
<feature type="domain" description="Fibronectin type-III" evidence="1">
    <location>
        <begin position="60"/>
        <end position="149"/>
    </location>
</feature>
<dbReference type="InterPro" id="IPR013783">
    <property type="entry name" value="Ig-like_fold"/>
</dbReference>
<organism evidence="2 3">
    <name type="scientific">Lactobacillus phage SA-C12</name>
    <dbReference type="NCBI Taxonomy" id="1755697"/>
    <lineage>
        <taxon>Viruses</taxon>
        <taxon>Duplodnaviria</taxon>
        <taxon>Heunggongvirae</taxon>
        <taxon>Uroviricota</taxon>
        <taxon>Caudoviricetes</taxon>
        <taxon>Tybeckvirinae</taxon>
        <taxon>Lenusvirus</taxon>
        <taxon>Lenusvirus SAC12</taxon>
    </lineage>
</organism>
<evidence type="ECO:0000259" key="1">
    <source>
        <dbReference type="PROSITE" id="PS50853"/>
    </source>
</evidence>
<dbReference type="EMBL" id="KU052488">
    <property type="protein sequence ID" value="ALY06844.1"/>
    <property type="molecule type" value="Genomic_DNA"/>
</dbReference>